<accession>A0A1X7I2R8</accession>
<reference evidence="6 7" key="1">
    <citation type="submission" date="2017-04" db="EMBL/GenBank/DDBJ databases">
        <authorList>
            <person name="Afonso C.L."/>
            <person name="Miller P.J."/>
            <person name="Scott M.A."/>
            <person name="Spackman E."/>
            <person name="Goraichik I."/>
            <person name="Dimitrov K.M."/>
            <person name="Suarez D.L."/>
            <person name="Swayne D.E."/>
        </authorList>
    </citation>
    <scope>NUCLEOTIDE SEQUENCE [LARGE SCALE GENOMIC DNA]</scope>
    <source>
        <strain evidence="6 7">DSM 22418</strain>
    </source>
</reference>
<dbReference type="InterPro" id="IPR058792">
    <property type="entry name" value="Beta-barrel_RND_2"/>
</dbReference>
<evidence type="ECO:0000256" key="4">
    <source>
        <dbReference type="SAM" id="SignalP"/>
    </source>
</evidence>
<dbReference type="InterPro" id="IPR051909">
    <property type="entry name" value="MFP_Cation_Efflux"/>
</dbReference>
<keyword evidence="2" id="KW-0813">Transport</keyword>
<name>A0A1X7I2R8_9SPHI</name>
<dbReference type="Gene3D" id="2.40.30.170">
    <property type="match status" value="1"/>
</dbReference>
<evidence type="ECO:0000313" key="7">
    <source>
        <dbReference type="Proteomes" id="UP000192980"/>
    </source>
</evidence>
<dbReference type="GO" id="GO:0060003">
    <property type="term" value="P:copper ion export"/>
    <property type="evidence" value="ECO:0007669"/>
    <property type="project" value="TreeGrafter"/>
</dbReference>
<dbReference type="PROSITE" id="PS51257">
    <property type="entry name" value="PROKAR_LIPOPROTEIN"/>
    <property type="match status" value="1"/>
</dbReference>
<dbReference type="Gene3D" id="2.40.420.20">
    <property type="match status" value="1"/>
</dbReference>
<evidence type="ECO:0000259" key="5">
    <source>
        <dbReference type="Pfam" id="PF25954"/>
    </source>
</evidence>
<comment type="similarity">
    <text evidence="1">Belongs to the membrane fusion protein (MFP) (TC 8.A.1) family.</text>
</comment>
<feature type="chain" id="PRO_5043881854" evidence="4">
    <location>
        <begin position="24"/>
        <end position="428"/>
    </location>
</feature>
<dbReference type="InterPro" id="IPR006143">
    <property type="entry name" value="RND_pump_MFP"/>
</dbReference>
<evidence type="ECO:0000256" key="1">
    <source>
        <dbReference type="ARBA" id="ARBA00009477"/>
    </source>
</evidence>
<organism evidence="6 7">
    <name type="scientific">Sphingobacterium psychroaquaticum</name>
    <dbReference type="NCBI Taxonomy" id="561061"/>
    <lineage>
        <taxon>Bacteria</taxon>
        <taxon>Pseudomonadati</taxon>
        <taxon>Bacteroidota</taxon>
        <taxon>Sphingobacteriia</taxon>
        <taxon>Sphingobacteriales</taxon>
        <taxon>Sphingobacteriaceae</taxon>
        <taxon>Sphingobacterium</taxon>
    </lineage>
</organism>
<feature type="domain" description="CusB-like beta-barrel" evidence="5">
    <location>
        <begin position="246"/>
        <end position="313"/>
    </location>
</feature>
<proteinExistence type="inferred from homology"/>
<dbReference type="Pfam" id="PF25954">
    <property type="entry name" value="Beta-barrel_RND_2"/>
    <property type="match status" value="1"/>
</dbReference>
<gene>
    <name evidence="6" type="ORF">SAMN05660862_0348</name>
</gene>
<evidence type="ECO:0000256" key="2">
    <source>
        <dbReference type="ARBA" id="ARBA00022448"/>
    </source>
</evidence>
<feature type="signal peptide" evidence="4">
    <location>
        <begin position="1"/>
        <end position="23"/>
    </location>
</feature>
<dbReference type="SUPFAM" id="SSF111369">
    <property type="entry name" value="HlyD-like secretion proteins"/>
    <property type="match status" value="1"/>
</dbReference>
<protein>
    <submittedName>
        <fullName evidence="6">RND family efflux transporter, MFP subunit</fullName>
    </submittedName>
</protein>
<keyword evidence="4" id="KW-0732">Signal</keyword>
<dbReference type="GO" id="GO:0015679">
    <property type="term" value="P:plasma membrane copper ion transport"/>
    <property type="evidence" value="ECO:0007669"/>
    <property type="project" value="TreeGrafter"/>
</dbReference>
<dbReference type="GO" id="GO:0022857">
    <property type="term" value="F:transmembrane transporter activity"/>
    <property type="evidence" value="ECO:0007669"/>
    <property type="project" value="InterPro"/>
</dbReference>
<dbReference type="GO" id="GO:0030313">
    <property type="term" value="C:cell envelope"/>
    <property type="evidence" value="ECO:0007669"/>
    <property type="project" value="TreeGrafter"/>
</dbReference>
<evidence type="ECO:0000313" key="6">
    <source>
        <dbReference type="EMBL" id="SMG08095.1"/>
    </source>
</evidence>
<dbReference type="AlphaFoldDB" id="A0A1X7I2R8"/>
<dbReference type="PANTHER" id="PTHR30097">
    <property type="entry name" value="CATION EFFLUX SYSTEM PROTEIN CUSB"/>
    <property type="match status" value="1"/>
</dbReference>
<dbReference type="Gene3D" id="2.40.50.100">
    <property type="match status" value="1"/>
</dbReference>
<dbReference type="STRING" id="561061.SAMN05660862_0348"/>
<sequence length="428" mass="46061">MLFSIYKIRLGLAVVLVTYSLTACNRSTKEAPADTKTEVEADDHDHEGAEATTVATLTTEQIKAAGIALGEISQKNLTAAIRANGVLRIPNNNRANATSLYGGVIKTLPIETGTYVRKGQVIATIVNPQFIQLQEDFLTTNSEIVLAEQELRRQQELNEGSAGTKRNLQTATAQLATLRTKQASLRQQIQLMGLNPAAVSTTSLRSSLVVTSPISGIVNNIFAKIGSYVDVSSPIVEIVDNDMIHLDLHVFERDLPKIKIGQTINFTITNNPTQTYTAKVSRIGASFENESKTIAVHSVVVGTKSGLIDGMNTMGTISLNDVKGSALPNEAVVEAGGKYYIFVQTNKEPENEHEGHDHGTEEKEAHNHAAEAKGNTVNFEKIEVLKGVSDLGFTAITPVSDLPPNTKVVVKGAFFIHAKMAGTVGHSH</sequence>
<dbReference type="GO" id="GO:0016020">
    <property type="term" value="C:membrane"/>
    <property type="evidence" value="ECO:0007669"/>
    <property type="project" value="InterPro"/>
</dbReference>
<feature type="region of interest" description="Disordered" evidence="3">
    <location>
        <begin position="27"/>
        <end position="46"/>
    </location>
</feature>
<dbReference type="EMBL" id="FXAU01000001">
    <property type="protein sequence ID" value="SMG08095.1"/>
    <property type="molecule type" value="Genomic_DNA"/>
</dbReference>
<dbReference type="Gene3D" id="1.10.287.470">
    <property type="entry name" value="Helix hairpin bin"/>
    <property type="match status" value="1"/>
</dbReference>
<keyword evidence="7" id="KW-1185">Reference proteome</keyword>
<dbReference type="RefSeq" id="WP_134433451.1">
    <property type="nucleotide sequence ID" value="NZ_CP038029.1"/>
</dbReference>
<dbReference type="Proteomes" id="UP000192980">
    <property type="component" value="Unassembled WGS sequence"/>
</dbReference>
<evidence type="ECO:0000256" key="3">
    <source>
        <dbReference type="SAM" id="MobiDB-lite"/>
    </source>
</evidence>
<dbReference type="NCBIfam" id="TIGR01730">
    <property type="entry name" value="RND_mfp"/>
    <property type="match status" value="1"/>
</dbReference>
<dbReference type="OrthoDB" id="9814657at2"/>
<dbReference type="PANTHER" id="PTHR30097:SF4">
    <property type="entry name" value="SLR6042 PROTEIN"/>
    <property type="match status" value="1"/>
</dbReference>